<dbReference type="InterPro" id="IPR054655">
    <property type="entry name" value="XrtV-like"/>
</dbReference>
<dbReference type="RefSeq" id="WP_126719282.1">
    <property type="nucleotide sequence ID" value="NZ_RWJF01000001.1"/>
</dbReference>
<keyword evidence="1" id="KW-0472">Membrane</keyword>
<keyword evidence="3" id="KW-1185">Reference proteome</keyword>
<name>A0A429VBX8_9SPHN</name>
<keyword evidence="1" id="KW-1133">Transmembrane helix</keyword>
<proteinExistence type="predicted"/>
<evidence type="ECO:0000313" key="3">
    <source>
        <dbReference type="Proteomes" id="UP000274661"/>
    </source>
</evidence>
<keyword evidence="1" id="KW-0812">Transmembrane</keyword>
<reference evidence="2 3" key="1">
    <citation type="submission" date="2018-12" db="EMBL/GenBank/DDBJ databases">
        <title>Sphingomonas sp. HMF7854 Genome sequencing and assembly.</title>
        <authorList>
            <person name="Cha I."/>
            <person name="Kang H."/>
            <person name="Kim H."/>
            <person name="Kang J."/>
            <person name="Joh K."/>
        </authorList>
    </citation>
    <scope>NUCLEOTIDE SEQUENCE [LARGE SCALE GENOMIC DNA]</scope>
    <source>
        <strain evidence="2 3">HMF7854</strain>
    </source>
</reference>
<feature type="transmembrane region" description="Helical" evidence="1">
    <location>
        <begin position="57"/>
        <end position="75"/>
    </location>
</feature>
<dbReference type="Proteomes" id="UP000274661">
    <property type="component" value="Unassembled WGS sequence"/>
</dbReference>
<dbReference type="AlphaFoldDB" id="A0A429VBX8"/>
<evidence type="ECO:0000313" key="2">
    <source>
        <dbReference type="EMBL" id="RST31454.1"/>
    </source>
</evidence>
<sequence length="84" mass="9539">METAYDWVSVLIFAGLVTQFLIRSAEPEESGDRLWHYLVPSFGCAAVNWAGNHGIHWLAVLLLLAIAAWVYHFFYQRQRSSPGS</sequence>
<comment type="caution">
    <text evidence="2">The sequence shown here is derived from an EMBL/GenBank/DDBJ whole genome shotgun (WGS) entry which is preliminary data.</text>
</comment>
<protein>
    <submittedName>
        <fullName evidence="2">Uncharacterized protein</fullName>
    </submittedName>
</protein>
<gene>
    <name evidence="2" type="ORF">HMF7854_11860</name>
</gene>
<dbReference type="EMBL" id="RWJF01000001">
    <property type="protein sequence ID" value="RST31454.1"/>
    <property type="molecule type" value="Genomic_DNA"/>
</dbReference>
<accession>A0A429VBX8</accession>
<organism evidence="2 3">
    <name type="scientific">Sphingomonas ginkgonis</name>
    <dbReference type="NCBI Taxonomy" id="2315330"/>
    <lineage>
        <taxon>Bacteria</taxon>
        <taxon>Pseudomonadati</taxon>
        <taxon>Pseudomonadota</taxon>
        <taxon>Alphaproteobacteria</taxon>
        <taxon>Sphingomonadales</taxon>
        <taxon>Sphingomonadaceae</taxon>
        <taxon>Sphingomonas</taxon>
    </lineage>
</organism>
<dbReference type="NCBIfam" id="NF045607">
    <property type="entry name" value="exo_Victor_syst"/>
    <property type="match status" value="1"/>
</dbReference>
<dbReference type="OrthoDB" id="7210964at2"/>
<evidence type="ECO:0000256" key="1">
    <source>
        <dbReference type="SAM" id="Phobius"/>
    </source>
</evidence>
<feature type="transmembrane region" description="Helical" evidence="1">
    <location>
        <begin position="6"/>
        <end position="22"/>
    </location>
</feature>